<comment type="similarity">
    <text evidence="3">Belongs to the RBR family. Ariadne subfamily.</text>
</comment>
<dbReference type="CDD" id="cd16626">
    <property type="entry name" value="RING-HC_RBR_HHARI"/>
    <property type="match status" value="1"/>
</dbReference>
<dbReference type="VEuPathDB" id="VectorBase:ASIS000093"/>
<dbReference type="GO" id="GO:0022857">
    <property type="term" value="F:transmembrane transporter activity"/>
    <property type="evidence" value="ECO:0007669"/>
    <property type="project" value="InterPro"/>
</dbReference>
<dbReference type="Pfam" id="PF07690">
    <property type="entry name" value="MFS_1"/>
    <property type="match status" value="1"/>
</dbReference>
<dbReference type="Gene3D" id="1.20.1250.20">
    <property type="entry name" value="MFS general substrate transporter like domains"/>
    <property type="match status" value="1"/>
</dbReference>
<evidence type="ECO:0000313" key="21">
    <source>
        <dbReference type="EnsemblMetazoa" id="ASIC003884-PA"/>
    </source>
</evidence>
<feature type="region of interest" description="Disordered" evidence="16">
    <location>
        <begin position="1"/>
        <end position="42"/>
    </location>
</feature>
<dbReference type="EMBL" id="ATLV01012411">
    <property type="status" value="NOT_ANNOTATED_CDS"/>
    <property type="molecule type" value="Genomic_DNA"/>
</dbReference>
<dbReference type="PROSITE" id="PS50850">
    <property type="entry name" value="MFS"/>
    <property type="match status" value="1"/>
</dbReference>
<keyword evidence="8 17" id="KW-0812">Transmembrane</keyword>
<reference evidence="21" key="2">
    <citation type="submission" date="2020-05" db="UniProtKB">
        <authorList>
            <consortium name="EnsemblMetazoa"/>
        </authorList>
    </citation>
    <scope>IDENTIFICATION</scope>
</reference>
<feature type="transmembrane region" description="Helical" evidence="17">
    <location>
        <begin position="1052"/>
        <end position="1073"/>
    </location>
</feature>
<evidence type="ECO:0000256" key="10">
    <source>
        <dbReference type="ARBA" id="ARBA00022737"/>
    </source>
</evidence>
<evidence type="ECO:0000256" key="11">
    <source>
        <dbReference type="ARBA" id="ARBA00022771"/>
    </source>
</evidence>
<dbReference type="Gene3D" id="1.20.120.1750">
    <property type="match status" value="1"/>
</dbReference>
<reference evidence="20 22" key="1">
    <citation type="journal article" date="2014" name="BMC Genomics">
        <title>Genome sequence of Anopheles sinensis provides insight into genetics basis of mosquito competence for malaria parasites.</title>
        <authorList>
            <person name="Zhou D."/>
            <person name="Zhang D."/>
            <person name="Ding G."/>
            <person name="Shi L."/>
            <person name="Hou Q."/>
            <person name="Ye Y."/>
            <person name="Xu Y."/>
            <person name="Zhou H."/>
            <person name="Xiong C."/>
            <person name="Li S."/>
            <person name="Yu J."/>
            <person name="Hong S."/>
            <person name="Yu X."/>
            <person name="Zou P."/>
            <person name="Chen C."/>
            <person name="Chang X."/>
            <person name="Wang W."/>
            <person name="Lv Y."/>
            <person name="Sun Y."/>
            <person name="Ma L."/>
            <person name="Shen B."/>
            <person name="Zhu C."/>
        </authorList>
    </citation>
    <scope>NUCLEOTIDE SEQUENCE [LARGE SCALE GENOMIC DNA]</scope>
</reference>
<evidence type="ECO:0000256" key="2">
    <source>
        <dbReference type="ARBA" id="ARBA00004141"/>
    </source>
</evidence>
<feature type="transmembrane region" description="Helical" evidence="17">
    <location>
        <begin position="696"/>
        <end position="713"/>
    </location>
</feature>
<evidence type="ECO:0000256" key="16">
    <source>
        <dbReference type="SAM" id="MobiDB-lite"/>
    </source>
</evidence>
<dbReference type="InterPro" id="IPR048962">
    <property type="entry name" value="ARIH1-like_UBL"/>
</dbReference>
<evidence type="ECO:0000256" key="13">
    <source>
        <dbReference type="ARBA" id="ARBA00022833"/>
    </source>
</evidence>
<feature type="transmembrane region" description="Helical" evidence="17">
    <location>
        <begin position="1114"/>
        <end position="1133"/>
    </location>
</feature>
<feature type="transmembrane region" description="Helical" evidence="17">
    <location>
        <begin position="725"/>
        <end position="742"/>
    </location>
</feature>
<dbReference type="PROSITE" id="PS00216">
    <property type="entry name" value="SUGAR_TRANSPORT_1"/>
    <property type="match status" value="1"/>
</dbReference>
<feature type="transmembrane region" description="Helical" evidence="17">
    <location>
        <begin position="748"/>
        <end position="771"/>
    </location>
</feature>
<evidence type="ECO:0000256" key="15">
    <source>
        <dbReference type="ARBA" id="ARBA00023136"/>
    </source>
</evidence>
<sequence>MDSDDESFEEHDSGNVSSGDDDFAMDVDVNNPRDRGQETDEYPYDVLTTDEIVQHMVDCIKDVNTVVEIPATITRILLNHFKWDKEKLMERFYDGDQDKLFKDAHVINPFRKPSLALKPKMMTGLECGHRFCTQCWQEYLTTKIVEEGLGQSIACAAHGCDILVDDVTVMRLVQDSRVRLKYQHLITNSFVECNRLLRWCPSADCTYAIKVQYVDPRPVICKCNHVFCFECGENWHDPVQCRLLKKWIKKCDDDSETSNWIAANTKECPKCNVTIEKDGGCNHMVCKNQNCKHDFCWVCLGSWEPHGSSWYNCNRYDEDEARAARDAQEKLRSTLARYLHYYNRYINHMQSLKFEHKLYAAVKEKMEEMQQHNMSWIEVQFLKKAVDILCQCRQTLMCTYVFAYYLKKNNQSLIFEDNQKDLETATEKLSEYLERDITSENLADIKQKVQDKYRGLLSIRAIAPRNPNTPYAPGAKVVYRWLQVIRLAIARQQWFHLLPEFPNPVQDGVPSDLPPDSHFHAEQSFVEPTSSAKAWIAVLSPMSSLNYVILQHSTTDSSPSNNMVCVYTDVTDDRVANGDSKDHPLAGVDPVSLAAQQQQQQLSLHGPLNGASGDRALVSKQSEAKGGAAADPERGAYSIKADFEQAIELTGYGRFHYILLAICGLVSTSEEMDVISMSFILPSAQCDLDLNTQSKGWLNSIIFIGMMFGAYIWGSVADSLGRKKVLIVISIMNALCIVASSFSQNYEVFMVFRFLNGVALGGSGPVIWPYFAEFQPKSKRGSMLSFMAAFWTLGNLLVAGLAWLIIPTGIGITTPAFTYNSWRIFLLVCSIPSFIVAALLLYLPESPKFLLSQGKIDEAMAIFRGIYVTNTGKTKDQYPVKELLIDEKLREELEAVTKPIKNKYKRMLYDILDNSKQVFMSPILKFTIISITINFTFHIGYYGLMMWFPELFNRFDEFTRAHPGVEDASVCQVTDYVVGMGSHSQSGVCSATIPSTVFMESLITVAAALPANIVAVLGMDRLGRKFFLVFSTMAAGACSASMYFVTNQHQNLAVSAVFSGVISMGNASLDCLITEVFPTNLRATGVAISMVAARLGGIIGNVVIATLLDLYCPAPTFIVAVLLAGGGLMCLFLPNTTRTALS</sequence>
<dbReference type="PROSITE" id="PS00217">
    <property type="entry name" value="SUGAR_TRANSPORT_2"/>
    <property type="match status" value="1"/>
</dbReference>
<dbReference type="PANTHER" id="PTHR23511">
    <property type="entry name" value="SYNAPTIC VESICLE GLYCOPROTEIN 2"/>
    <property type="match status" value="1"/>
</dbReference>
<organism evidence="21 22">
    <name type="scientific">Anopheles sinensis</name>
    <name type="common">Mosquito</name>
    <dbReference type="NCBI Taxonomy" id="74873"/>
    <lineage>
        <taxon>Eukaryota</taxon>
        <taxon>Metazoa</taxon>
        <taxon>Ecdysozoa</taxon>
        <taxon>Arthropoda</taxon>
        <taxon>Hexapoda</taxon>
        <taxon>Insecta</taxon>
        <taxon>Pterygota</taxon>
        <taxon>Neoptera</taxon>
        <taxon>Endopterygota</taxon>
        <taxon>Diptera</taxon>
        <taxon>Nematocera</taxon>
        <taxon>Culicoidea</taxon>
        <taxon>Culicidae</taxon>
        <taxon>Anophelinae</taxon>
        <taxon>Anopheles</taxon>
    </lineage>
</organism>
<dbReference type="STRING" id="74873.A0A084VFI7"/>
<evidence type="ECO:0000256" key="3">
    <source>
        <dbReference type="ARBA" id="ARBA00005884"/>
    </source>
</evidence>
<proteinExistence type="inferred from homology"/>
<keyword evidence="11" id="KW-0863">Zinc-finger</keyword>
<dbReference type="PROSITE" id="PS00518">
    <property type="entry name" value="ZF_RING_1"/>
    <property type="match status" value="1"/>
</dbReference>
<evidence type="ECO:0000259" key="19">
    <source>
        <dbReference type="PROSITE" id="PS51873"/>
    </source>
</evidence>
<dbReference type="SMART" id="SM00647">
    <property type="entry name" value="IBR"/>
    <property type="match status" value="2"/>
</dbReference>
<dbReference type="FunFam" id="1.20.1250.20:FF:000232">
    <property type="entry name" value="Organic cation/carnitine transporter 7"/>
    <property type="match status" value="1"/>
</dbReference>
<dbReference type="InterPro" id="IPR036259">
    <property type="entry name" value="MFS_trans_sf"/>
</dbReference>
<evidence type="ECO:0000256" key="6">
    <source>
        <dbReference type="ARBA" id="ARBA00022448"/>
    </source>
</evidence>
<dbReference type="EnsemblMetazoa" id="ASIC003884-RA">
    <property type="protein sequence ID" value="ASIC003884-PA"/>
    <property type="gene ID" value="ASIC003884"/>
</dbReference>
<dbReference type="PANTHER" id="PTHR23511:SF34">
    <property type="entry name" value="SYNAPTIC VESICLE GLYCOPROTEIN 2"/>
    <property type="match status" value="1"/>
</dbReference>
<dbReference type="SUPFAM" id="SSF57850">
    <property type="entry name" value="RING/U-box"/>
    <property type="match status" value="3"/>
</dbReference>
<dbReference type="EMBL" id="KE524791">
    <property type="protein sequence ID" value="KFB36731.1"/>
    <property type="molecule type" value="Genomic_DNA"/>
</dbReference>
<dbReference type="InterPro" id="IPR002867">
    <property type="entry name" value="IBR_dom"/>
</dbReference>
<dbReference type="GO" id="GO:0008270">
    <property type="term" value="F:zinc ion binding"/>
    <property type="evidence" value="ECO:0007669"/>
    <property type="project" value="UniProtKB-KW"/>
</dbReference>
<dbReference type="InterPro" id="IPR013083">
    <property type="entry name" value="Znf_RING/FYVE/PHD"/>
</dbReference>
<keyword evidence="9" id="KW-0479">Metal-binding</keyword>
<evidence type="ECO:0000256" key="5">
    <source>
        <dbReference type="ARBA" id="ARBA00012251"/>
    </source>
</evidence>
<evidence type="ECO:0000256" key="17">
    <source>
        <dbReference type="SAM" id="Phobius"/>
    </source>
</evidence>
<dbReference type="InterPro" id="IPR011701">
    <property type="entry name" value="MFS"/>
</dbReference>
<keyword evidence="15 17" id="KW-0472">Membrane</keyword>
<keyword evidence="7" id="KW-0808">Transferase</keyword>
<dbReference type="VEuPathDB" id="VectorBase:ASIS011715"/>
<keyword evidence="13" id="KW-0862">Zinc</keyword>
<dbReference type="OrthoDB" id="3936150at2759"/>
<dbReference type="InterPro" id="IPR005828">
    <property type="entry name" value="MFS_sugar_transport-like"/>
</dbReference>
<dbReference type="Gene3D" id="3.30.40.10">
    <property type="entry name" value="Zinc/RING finger domain, C3HC4 (zinc finger)"/>
    <property type="match status" value="1"/>
</dbReference>
<dbReference type="Proteomes" id="UP000030765">
    <property type="component" value="Unassembled WGS sequence"/>
</dbReference>
<protein>
    <recommendedName>
        <fullName evidence="5">RBR-type E3 ubiquitin transferase</fullName>
        <ecNumber evidence="5">2.3.2.31</ecNumber>
    </recommendedName>
</protein>
<dbReference type="Pfam" id="PF01485">
    <property type="entry name" value="IBR"/>
    <property type="match status" value="1"/>
</dbReference>
<comment type="catalytic activity">
    <reaction evidence="1">
        <text>[E2 ubiquitin-conjugating enzyme]-S-ubiquitinyl-L-cysteine + [acceptor protein]-L-lysine = [E2 ubiquitin-conjugating enzyme]-L-cysteine + [acceptor protein]-N(6)-ubiquitinyl-L-lysine.</text>
        <dbReference type="EC" id="2.3.2.31"/>
    </reaction>
</comment>
<feature type="transmembrane region" description="Helical" evidence="17">
    <location>
        <begin position="783"/>
        <end position="806"/>
    </location>
</feature>
<dbReference type="InterPro" id="IPR005829">
    <property type="entry name" value="Sugar_transporter_CS"/>
</dbReference>
<keyword evidence="22" id="KW-1185">Reference proteome</keyword>
<evidence type="ECO:0000313" key="20">
    <source>
        <dbReference type="EMBL" id="KFB36731.1"/>
    </source>
</evidence>
<feature type="transmembrane region" description="Helical" evidence="17">
    <location>
        <begin position="1026"/>
        <end position="1046"/>
    </location>
</feature>
<dbReference type="Pfam" id="PF22191">
    <property type="entry name" value="IBR_1"/>
    <property type="match status" value="1"/>
</dbReference>
<dbReference type="Pfam" id="PF00083">
    <property type="entry name" value="Sugar_tr"/>
    <property type="match status" value="1"/>
</dbReference>
<feature type="transmembrane region" description="Helical" evidence="17">
    <location>
        <begin position="1001"/>
        <end position="1019"/>
    </location>
</feature>
<dbReference type="SUPFAM" id="SSF103473">
    <property type="entry name" value="MFS general substrate transporter"/>
    <property type="match status" value="1"/>
</dbReference>
<dbReference type="VEuPathDB" id="VectorBase:ASIC003884"/>
<evidence type="ECO:0000256" key="8">
    <source>
        <dbReference type="ARBA" id="ARBA00022692"/>
    </source>
</evidence>
<keyword evidence="12" id="KW-0833">Ubl conjugation pathway</keyword>
<feature type="transmembrane region" description="Helical" evidence="17">
    <location>
        <begin position="1085"/>
        <end position="1108"/>
    </location>
</feature>
<dbReference type="GO" id="GO:0016020">
    <property type="term" value="C:membrane"/>
    <property type="evidence" value="ECO:0007669"/>
    <property type="project" value="UniProtKB-SubCell"/>
</dbReference>
<feature type="domain" description="RING-type" evidence="19">
    <location>
        <begin position="108"/>
        <end position="317"/>
    </location>
</feature>
<evidence type="ECO:0000313" key="22">
    <source>
        <dbReference type="Proteomes" id="UP000030765"/>
    </source>
</evidence>
<dbReference type="EC" id="2.3.2.31" evidence="5"/>
<gene>
    <name evidence="20" type="ORF">ZHAS_00003884</name>
</gene>
<dbReference type="Pfam" id="PF19422">
    <property type="entry name" value="Ariadne"/>
    <property type="match status" value="1"/>
</dbReference>
<evidence type="ECO:0000256" key="12">
    <source>
        <dbReference type="ARBA" id="ARBA00022786"/>
    </source>
</evidence>
<dbReference type="GO" id="GO:0061630">
    <property type="term" value="F:ubiquitin protein ligase activity"/>
    <property type="evidence" value="ECO:0007669"/>
    <property type="project" value="UniProtKB-EC"/>
</dbReference>
<dbReference type="Pfam" id="PF21235">
    <property type="entry name" value="UBA_ARI1"/>
    <property type="match status" value="1"/>
</dbReference>
<comment type="similarity">
    <text evidence="4">Belongs to the major facilitator superfamily.</text>
</comment>
<evidence type="ECO:0000256" key="14">
    <source>
        <dbReference type="ARBA" id="ARBA00022989"/>
    </source>
</evidence>
<dbReference type="InterPro" id="IPR045840">
    <property type="entry name" value="Ariadne"/>
</dbReference>
<dbReference type="FunFam" id="3.30.40.10:FF:000019">
    <property type="entry name" value="RBR-type E3 ubiquitin transferase"/>
    <property type="match status" value="1"/>
</dbReference>
<evidence type="ECO:0000259" key="18">
    <source>
        <dbReference type="PROSITE" id="PS50850"/>
    </source>
</evidence>
<dbReference type="InterPro" id="IPR044066">
    <property type="entry name" value="TRIAD_supradom"/>
</dbReference>
<feature type="transmembrane region" description="Helical" evidence="17">
    <location>
        <begin position="926"/>
        <end position="948"/>
    </location>
</feature>
<dbReference type="CDD" id="cd20356">
    <property type="entry name" value="Rcat_RBR_HHARI-like"/>
    <property type="match status" value="1"/>
</dbReference>
<evidence type="ECO:0000256" key="4">
    <source>
        <dbReference type="ARBA" id="ARBA00008335"/>
    </source>
</evidence>
<feature type="transmembrane region" description="Helical" evidence="17">
    <location>
        <begin position="822"/>
        <end position="843"/>
    </location>
</feature>
<evidence type="ECO:0000256" key="1">
    <source>
        <dbReference type="ARBA" id="ARBA00001798"/>
    </source>
</evidence>
<evidence type="ECO:0000256" key="7">
    <source>
        <dbReference type="ARBA" id="ARBA00022679"/>
    </source>
</evidence>
<dbReference type="AlphaFoldDB" id="A0A084VFI7"/>
<keyword evidence="10" id="KW-0677">Repeat</keyword>
<dbReference type="PROSITE" id="PS51873">
    <property type="entry name" value="TRIAD"/>
    <property type="match status" value="1"/>
</dbReference>
<evidence type="ECO:0000256" key="9">
    <source>
        <dbReference type="ARBA" id="ARBA00022723"/>
    </source>
</evidence>
<dbReference type="CDD" id="cd20343">
    <property type="entry name" value="BRcat_RBR_HHARI-like"/>
    <property type="match status" value="1"/>
</dbReference>
<accession>A0A084VFI7</accession>
<comment type="subcellular location">
    <subcellularLocation>
        <location evidence="2">Membrane</location>
        <topology evidence="2">Multi-pass membrane protein</topology>
    </subcellularLocation>
</comment>
<feature type="domain" description="Major facilitator superfamily (MFS) profile" evidence="18">
    <location>
        <begin position="657"/>
        <end position="1138"/>
    </location>
</feature>
<dbReference type="InterPro" id="IPR017907">
    <property type="entry name" value="Znf_RING_CS"/>
</dbReference>
<name>A0A084VFI7_ANOSI</name>
<dbReference type="InterPro" id="IPR020846">
    <property type="entry name" value="MFS_dom"/>
</dbReference>
<dbReference type="FunFam" id="1.20.120.1750:FF:000002">
    <property type="entry name" value="RBR-type E3 ubiquitin transferase"/>
    <property type="match status" value="1"/>
</dbReference>
<keyword evidence="14 17" id="KW-1133">Transmembrane helix</keyword>
<keyword evidence="6" id="KW-0813">Transport</keyword>